<dbReference type="Pfam" id="PF02272">
    <property type="entry name" value="DHHA1"/>
    <property type="match status" value="1"/>
</dbReference>
<evidence type="ECO:0000313" key="4">
    <source>
        <dbReference type="Proteomes" id="UP000178735"/>
    </source>
</evidence>
<dbReference type="Proteomes" id="UP000178735">
    <property type="component" value="Unassembled WGS sequence"/>
</dbReference>
<name>A0A1F7WFW1_9BACT</name>
<dbReference type="InterPro" id="IPR001667">
    <property type="entry name" value="DDH_dom"/>
</dbReference>
<protein>
    <recommendedName>
        <fullName evidence="5">DDH domain-containing protein</fullName>
    </recommendedName>
</protein>
<dbReference type="Gene3D" id="3.90.1640.10">
    <property type="entry name" value="inorganic pyrophosphatase (n-terminal core)"/>
    <property type="match status" value="1"/>
</dbReference>
<feature type="domain" description="DHHA1" evidence="2">
    <location>
        <begin position="243"/>
        <end position="327"/>
    </location>
</feature>
<organism evidence="3 4">
    <name type="scientific">Candidatus Wallbacteria bacterium GWC2_49_35</name>
    <dbReference type="NCBI Taxonomy" id="1817813"/>
    <lineage>
        <taxon>Bacteria</taxon>
        <taxon>Candidatus Walliibacteriota</taxon>
    </lineage>
</organism>
<accession>A0A1F7WFW1</accession>
<dbReference type="InterPro" id="IPR038763">
    <property type="entry name" value="DHH_sf"/>
</dbReference>
<gene>
    <name evidence="3" type="ORF">A2008_10920</name>
</gene>
<evidence type="ECO:0008006" key="5">
    <source>
        <dbReference type="Google" id="ProtNLM"/>
    </source>
</evidence>
<dbReference type="InterPro" id="IPR003156">
    <property type="entry name" value="DHHA1_dom"/>
</dbReference>
<sequence length="333" mass="36512">MSKIIDENYSKIVEKLSSLKHVLITSHINPDGDNIASVVALGAGLELLGKSVTLALVSPVPHIYKFISGSERIVEFKKLDEERPCFDCAMVLDVGSLKRVGETVDLRKYTGLVLNIDHHVKTENCGDISFVDSSYSSTAEIIYNLLTDIGVKITPEIAEALYVGVMTDTGGFQFQNTTASAMKAVSELIALGASPEKISQKVYFSNRAAKIVLMGKVLSTLKFDPSGKIGWITATKEVIDECGANSDDLENVINNLTSIETIEVAILFRDLHDGKIKLSLRARNSVDVQKFALKYQGGGHKKASGMVLDATLEDAVNRVIFEFRDYIRDYVKN</sequence>
<dbReference type="Gene3D" id="3.10.310.30">
    <property type="match status" value="1"/>
</dbReference>
<dbReference type="PANTHER" id="PTHR47618:SF1">
    <property type="entry name" value="BIFUNCTIONAL OLIGORIBONUCLEASE AND PAP PHOSPHATASE NRNA"/>
    <property type="match status" value="1"/>
</dbReference>
<dbReference type="InterPro" id="IPR051319">
    <property type="entry name" value="Oligoribo/pAp-PDE_c-di-AMP_PDE"/>
</dbReference>
<evidence type="ECO:0000259" key="2">
    <source>
        <dbReference type="Pfam" id="PF02272"/>
    </source>
</evidence>
<dbReference type="PANTHER" id="PTHR47618">
    <property type="entry name" value="BIFUNCTIONAL OLIGORIBONUCLEASE AND PAP PHOSPHATASE NRNA"/>
    <property type="match status" value="1"/>
</dbReference>
<evidence type="ECO:0000259" key="1">
    <source>
        <dbReference type="Pfam" id="PF01368"/>
    </source>
</evidence>
<proteinExistence type="predicted"/>
<comment type="caution">
    <text evidence="3">The sequence shown here is derived from an EMBL/GenBank/DDBJ whole genome shotgun (WGS) entry which is preliminary data.</text>
</comment>
<dbReference type="GO" id="GO:0003676">
    <property type="term" value="F:nucleic acid binding"/>
    <property type="evidence" value="ECO:0007669"/>
    <property type="project" value="InterPro"/>
</dbReference>
<evidence type="ECO:0000313" key="3">
    <source>
        <dbReference type="EMBL" id="OGM01722.1"/>
    </source>
</evidence>
<dbReference type="EMBL" id="MGFH01000228">
    <property type="protein sequence ID" value="OGM01722.1"/>
    <property type="molecule type" value="Genomic_DNA"/>
</dbReference>
<dbReference type="Pfam" id="PF01368">
    <property type="entry name" value="DHH"/>
    <property type="match status" value="1"/>
</dbReference>
<reference evidence="3 4" key="1">
    <citation type="journal article" date="2016" name="Nat. Commun.">
        <title>Thousands of microbial genomes shed light on interconnected biogeochemical processes in an aquifer system.</title>
        <authorList>
            <person name="Anantharaman K."/>
            <person name="Brown C.T."/>
            <person name="Hug L.A."/>
            <person name="Sharon I."/>
            <person name="Castelle C.J."/>
            <person name="Probst A.J."/>
            <person name="Thomas B.C."/>
            <person name="Singh A."/>
            <person name="Wilkins M.J."/>
            <person name="Karaoz U."/>
            <person name="Brodie E.L."/>
            <person name="Williams K.H."/>
            <person name="Hubbard S.S."/>
            <person name="Banfield J.F."/>
        </authorList>
    </citation>
    <scope>NUCLEOTIDE SEQUENCE [LARGE SCALE GENOMIC DNA]</scope>
</reference>
<dbReference type="SUPFAM" id="SSF64182">
    <property type="entry name" value="DHH phosphoesterases"/>
    <property type="match status" value="1"/>
</dbReference>
<dbReference type="AlphaFoldDB" id="A0A1F7WFW1"/>
<dbReference type="STRING" id="1817813.A2008_10920"/>
<feature type="domain" description="DDH" evidence="1">
    <location>
        <begin position="22"/>
        <end position="165"/>
    </location>
</feature>